<organism evidence="2 3">
    <name type="scientific">Durusdinium trenchii</name>
    <dbReference type="NCBI Taxonomy" id="1381693"/>
    <lineage>
        <taxon>Eukaryota</taxon>
        <taxon>Sar</taxon>
        <taxon>Alveolata</taxon>
        <taxon>Dinophyceae</taxon>
        <taxon>Suessiales</taxon>
        <taxon>Symbiodiniaceae</taxon>
        <taxon>Durusdinium</taxon>
    </lineage>
</organism>
<evidence type="ECO:0000259" key="1">
    <source>
        <dbReference type="Pfam" id="PF00254"/>
    </source>
</evidence>
<dbReference type="Gene3D" id="3.10.50.40">
    <property type="match status" value="1"/>
</dbReference>
<keyword evidence="3" id="KW-1185">Reference proteome</keyword>
<protein>
    <recommendedName>
        <fullName evidence="1">PPIase FKBP-type domain-containing protein</fullName>
    </recommendedName>
</protein>
<dbReference type="InterPro" id="IPR046357">
    <property type="entry name" value="PPIase_dom_sf"/>
</dbReference>
<proteinExistence type="predicted"/>
<evidence type="ECO:0000313" key="2">
    <source>
        <dbReference type="EMBL" id="CAK9053147.1"/>
    </source>
</evidence>
<feature type="domain" description="PPIase FKBP-type" evidence="1">
    <location>
        <begin position="142"/>
        <end position="180"/>
    </location>
</feature>
<dbReference type="Pfam" id="PF00254">
    <property type="entry name" value="FKBP_C"/>
    <property type="match status" value="1"/>
</dbReference>
<name>A0ABP0MR02_9DINO</name>
<comment type="caution">
    <text evidence="2">The sequence shown here is derived from an EMBL/GenBank/DDBJ whole genome shotgun (WGS) entry which is preliminary data.</text>
</comment>
<dbReference type="InterPro" id="IPR001179">
    <property type="entry name" value="PPIase_FKBP_dom"/>
</dbReference>
<gene>
    <name evidence="2" type="ORF">CCMP2556_LOCUS26726</name>
</gene>
<accession>A0ABP0MR02</accession>
<dbReference type="SUPFAM" id="SSF54534">
    <property type="entry name" value="FKBP-like"/>
    <property type="match status" value="1"/>
</dbReference>
<sequence length="212" mass="23535">KTSLLLISTSLGTDCALSSPGCFRLGRGKMDTRVRRSCWLLLLGLFLHGTGRPFLSLFREERVERSTRELLRREAWAASALSVLGVPSTEVFAEGFDPFGEELKKQAPQDLKTPPEDAQVSPSGLKWKILKAADCATTKCAKPRAFDKVSVAYTGWQPDGNVFDSSRTRGKVQFQVGEVIGRMFEDSGRSLHHMLVCFLSEEASRRPDKVNV</sequence>
<feature type="non-terminal residue" evidence="2">
    <location>
        <position position="1"/>
    </location>
</feature>
<evidence type="ECO:0000313" key="3">
    <source>
        <dbReference type="Proteomes" id="UP001642484"/>
    </source>
</evidence>
<dbReference type="EMBL" id="CAXAMN010018857">
    <property type="protein sequence ID" value="CAK9053147.1"/>
    <property type="molecule type" value="Genomic_DNA"/>
</dbReference>
<reference evidence="2 3" key="1">
    <citation type="submission" date="2024-02" db="EMBL/GenBank/DDBJ databases">
        <authorList>
            <person name="Chen Y."/>
            <person name="Shah S."/>
            <person name="Dougan E. K."/>
            <person name="Thang M."/>
            <person name="Chan C."/>
        </authorList>
    </citation>
    <scope>NUCLEOTIDE SEQUENCE [LARGE SCALE GENOMIC DNA]</scope>
</reference>
<dbReference type="Proteomes" id="UP001642484">
    <property type="component" value="Unassembled WGS sequence"/>
</dbReference>